<dbReference type="Proteomes" id="UP001596087">
    <property type="component" value="Unassembled WGS sequence"/>
</dbReference>
<dbReference type="InterPro" id="IPR032818">
    <property type="entry name" value="DedA-like"/>
</dbReference>
<comment type="subcellular location">
    <subcellularLocation>
        <location evidence="1 7">Cell membrane</location>
        <topology evidence="1 7">Multi-pass membrane protein</topology>
    </subcellularLocation>
</comment>
<keyword evidence="5 7" id="KW-1133">Transmembrane helix</keyword>
<feature type="transmembrane region" description="Helical" evidence="7">
    <location>
        <begin position="15"/>
        <end position="35"/>
    </location>
</feature>
<comment type="caution">
    <text evidence="10">The sequence shown here is derived from an EMBL/GenBank/DDBJ whole genome shotgun (WGS) entry which is preliminary data.</text>
</comment>
<comment type="caution">
    <text evidence="7">Lacks conserved residue(s) required for the propagation of feature annotation.</text>
</comment>
<dbReference type="Pfam" id="PF09335">
    <property type="entry name" value="VTT_dom"/>
    <property type="match status" value="1"/>
</dbReference>
<evidence type="ECO:0000313" key="10">
    <source>
        <dbReference type="EMBL" id="MFC5177526.1"/>
    </source>
</evidence>
<dbReference type="RefSeq" id="WP_378590761.1">
    <property type="nucleotide sequence ID" value="NZ_JBHSKD010000012.1"/>
</dbReference>
<comment type="similarity">
    <text evidence="2 7">Belongs to the DedA family.</text>
</comment>
<name>A0ABW0BJV2_9ACTN</name>
<feature type="domain" description="VTT" evidence="9">
    <location>
        <begin position="36"/>
        <end position="161"/>
    </location>
</feature>
<evidence type="ECO:0000313" key="11">
    <source>
        <dbReference type="Proteomes" id="UP001596087"/>
    </source>
</evidence>
<keyword evidence="4 7" id="KW-0812">Transmembrane</keyword>
<evidence type="ECO:0000256" key="5">
    <source>
        <dbReference type="ARBA" id="ARBA00022989"/>
    </source>
</evidence>
<evidence type="ECO:0000256" key="2">
    <source>
        <dbReference type="ARBA" id="ARBA00010792"/>
    </source>
</evidence>
<dbReference type="PANTHER" id="PTHR30353">
    <property type="entry name" value="INNER MEMBRANE PROTEIN DEDA-RELATED"/>
    <property type="match status" value="1"/>
</dbReference>
<evidence type="ECO:0000256" key="1">
    <source>
        <dbReference type="ARBA" id="ARBA00004651"/>
    </source>
</evidence>
<keyword evidence="11" id="KW-1185">Reference proteome</keyword>
<evidence type="ECO:0000256" key="7">
    <source>
        <dbReference type="RuleBase" id="RU367016"/>
    </source>
</evidence>
<evidence type="ECO:0000256" key="3">
    <source>
        <dbReference type="ARBA" id="ARBA00022475"/>
    </source>
</evidence>
<feature type="region of interest" description="Disordered" evidence="8">
    <location>
        <begin position="207"/>
        <end position="233"/>
    </location>
</feature>
<keyword evidence="3 7" id="KW-1003">Cell membrane</keyword>
<dbReference type="PANTHER" id="PTHR30353:SF0">
    <property type="entry name" value="TRANSMEMBRANE PROTEIN"/>
    <property type="match status" value="1"/>
</dbReference>
<gene>
    <name evidence="10" type="ORF">ACFPGP_12635</name>
</gene>
<dbReference type="InterPro" id="IPR032816">
    <property type="entry name" value="VTT_dom"/>
</dbReference>
<evidence type="ECO:0000259" key="9">
    <source>
        <dbReference type="Pfam" id="PF09335"/>
    </source>
</evidence>
<feature type="compositionally biased region" description="Polar residues" evidence="8">
    <location>
        <begin position="224"/>
        <end position="233"/>
    </location>
</feature>
<evidence type="ECO:0000256" key="6">
    <source>
        <dbReference type="ARBA" id="ARBA00023136"/>
    </source>
</evidence>
<evidence type="ECO:0000256" key="8">
    <source>
        <dbReference type="SAM" id="MobiDB-lite"/>
    </source>
</evidence>
<proteinExistence type="inferred from homology"/>
<feature type="transmembrane region" description="Helical" evidence="7">
    <location>
        <begin position="173"/>
        <end position="192"/>
    </location>
</feature>
<evidence type="ECO:0000256" key="4">
    <source>
        <dbReference type="ARBA" id="ARBA00022692"/>
    </source>
</evidence>
<accession>A0ABW0BJV2</accession>
<organism evidence="10 11">
    <name type="scientific">Nocardioides taihuensis</name>
    <dbReference type="NCBI Taxonomy" id="1835606"/>
    <lineage>
        <taxon>Bacteria</taxon>
        <taxon>Bacillati</taxon>
        <taxon>Actinomycetota</taxon>
        <taxon>Actinomycetes</taxon>
        <taxon>Propionibacteriales</taxon>
        <taxon>Nocardioidaceae</taxon>
        <taxon>Nocardioides</taxon>
    </lineage>
</organism>
<reference evidence="11" key="1">
    <citation type="journal article" date="2019" name="Int. J. Syst. Evol. Microbiol.">
        <title>The Global Catalogue of Microorganisms (GCM) 10K type strain sequencing project: providing services to taxonomists for standard genome sequencing and annotation.</title>
        <authorList>
            <consortium name="The Broad Institute Genomics Platform"/>
            <consortium name="The Broad Institute Genome Sequencing Center for Infectious Disease"/>
            <person name="Wu L."/>
            <person name="Ma J."/>
        </authorList>
    </citation>
    <scope>NUCLEOTIDE SEQUENCE [LARGE SCALE GENOMIC DNA]</scope>
    <source>
        <strain evidence="11">DFY41</strain>
    </source>
</reference>
<feature type="transmembrane region" description="Helical" evidence="7">
    <location>
        <begin position="142"/>
        <end position="161"/>
    </location>
</feature>
<keyword evidence="6 7" id="KW-0472">Membrane</keyword>
<sequence>MHTVLGLLSSLPPPVVYVAVGALVLAEAALFVGFVVPGETAVLVGGLLAATTGRISLPLLAAVVVLAAVVGDSIGYEVGRRAGPRLLETRLLRRRRTGLEAVSERLRTKGGVTVVAGRFTALMRAATPALCGMSRMPYRRFLAWNAAGALVWGVGMTALGYVAGRSLPTVEHALGGASVVVLAVFAVVAVVAHRRLRRRDAAQTVAAGPLTPAAPRPQGAPWRSSATGHVPTS</sequence>
<protein>
    <submittedName>
        <fullName evidence="10">DedA family protein</fullName>
    </submittedName>
</protein>
<dbReference type="EMBL" id="JBHSKD010000012">
    <property type="protein sequence ID" value="MFC5177526.1"/>
    <property type="molecule type" value="Genomic_DNA"/>
</dbReference>